<dbReference type="GO" id="GO:0050660">
    <property type="term" value="F:flavin adenine dinucleotide binding"/>
    <property type="evidence" value="ECO:0007669"/>
    <property type="project" value="InterPro"/>
</dbReference>
<evidence type="ECO:0000256" key="5">
    <source>
        <dbReference type="RuleBase" id="RU362125"/>
    </source>
</evidence>
<dbReference type="PANTHER" id="PTHR43884:SF19">
    <property type="entry name" value="ACYL-COA DEHYDROGENASE FADE4-RELATED"/>
    <property type="match status" value="1"/>
</dbReference>
<dbReference type="EMBL" id="QUBQ01000002">
    <property type="protein sequence ID" value="REK75257.1"/>
    <property type="molecule type" value="Genomic_DNA"/>
</dbReference>
<organism evidence="9 10">
    <name type="scientific">Paenibacillus paeoniae</name>
    <dbReference type="NCBI Taxonomy" id="2292705"/>
    <lineage>
        <taxon>Bacteria</taxon>
        <taxon>Bacillati</taxon>
        <taxon>Bacillota</taxon>
        <taxon>Bacilli</taxon>
        <taxon>Bacillales</taxon>
        <taxon>Paenibacillaceae</taxon>
        <taxon>Paenibacillus</taxon>
    </lineage>
</organism>
<comment type="similarity">
    <text evidence="2 5">Belongs to the acyl-CoA dehydrogenase family.</text>
</comment>
<dbReference type="AlphaFoldDB" id="A0A371PH09"/>
<evidence type="ECO:0000313" key="10">
    <source>
        <dbReference type="Proteomes" id="UP000261905"/>
    </source>
</evidence>
<protein>
    <submittedName>
        <fullName evidence="9">Acyl-CoA dehydrogenase</fullName>
    </submittedName>
</protein>
<dbReference type="SUPFAM" id="SSF56645">
    <property type="entry name" value="Acyl-CoA dehydrogenase NM domain-like"/>
    <property type="match status" value="1"/>
</dbReference>
<evidence type="ECO:0000259" key="6">
    <source>
        <dbReference type="Pfam" id="PF00441"/>
    </source>
</evidence>
<dbReference type="Pfam" id="PF02771">
    <property type="entry name" value="Acyl-CoA_dh_N"/>
    <property type="match status" value="1"/>
</dbReference>
<dbReference type="Pfam" id="PF00441">
    <property type="entry name" value="Acyl-CoA_dh_1"/>
    <property type="match status" value="1"/>
</dbReference>
<dbReference type="InterPro" id="IPR046373">
    <property type="entry name" value="Acyl-CoA_Oxase/DH_mid-dom_sf"/>
</dbReference>
<dbReference type="Pfam" id="PF02770">
    <property type="entry name" value="Acyl-CoA_dh_M"/>
    <property type="match status" value="1"/>
</dbReference>
<proteinExistence type="inferred from homology"/>
<accession>A0A371PH09</accession>
<keyword evidence="5" id="KW-0560">Oxidoreductase</keyword>
<dbReference type="GO" id="GO:0005886">
    <property type="term" value="C:plasma membrane"/>
    <property type="evidence" value="ECO:0007669"/>
    <property type="project" value="TreeGrafter"/>
</dbReference>
<name>A0A371PH09_9BACL</name>
<dbReference type="InterPro" id="IPR009075">
    <property type="entry name" value="AcylCo_DH/oxidase_C"/>
</dbReference>
<dbReference type="OrthoDB" id="9802447at2"/>
<reference evidence="9 10" key="1">
    <citation type="submission" date="2018-08" db="EMBL/GenBank/DDBJ databases">
        <title>Paenibacillus sp. M4BSY-1, whole genome shotgun sequence.</title>
        <authorList>
            <person name="Tuo L."/>
        </authorList>
    </citation>
    <scope>NUCLEOTIDE SEQUENCE [LARGE SCALE GENOMIC DNA]</scope>
    <source>
        <strain evidence="9 10">M4BSY-1</strain>
    </source>
</reference>
<dbReference type="InterPro" id="IPR013786">
    <property type="entry name" value="AcylCoA_DH/ox_N"/>
</dbReference>
<dbReference type="GO" id="GO:0003995">
    <property type="term" value="F:acyl-CoA dehydrogenase activity"/>
    <property type="evidence" value="ECO:0007669"/>
    <property type="project" value="TreeGrafter"/>
</dbReference>
<dbReference type="Gene3D" id="2.40.110.10">
    <property type="entry name" value="Butyryl-CoA Dehydrogenase, subunit A, domain 2"/>
    <property type="match status" value="1"/>
</dbReference>
<evidence type="ECO:0000256" key="4">
    <source>
        <dbReference type="ARBA" id="ARBA00022827"/>
    </source>
</evidence>
<evidence type="ECO:0000256" key="2">
    <source>
        <dbReference type="ARBA" id="ARBA00009347"/>
    </source>
</evidence>
<keyword evidence="3 5" id="KW-0285">Flavoprotein</keyword>
<evidence type="ECO:0000259" key="8">
    <source>
        <dbReference type="Pfam" id="PF02771"/>
    </source>
</evidence>
<feature type="domain" description="Acyl-CoA oxidase/dehydrogenase middle" evidence="7">
    <location>
        <begin position="103"/>
        <end position="201"/>
    </location>
</feature>
<dbReference type="InterPro" id="IPR036250">
    <property type="entry name" value="AcylCo_DH-like_C"/>
</dbReference>
<dbReference type="InterPro" id="IPR009100">
    <property type="entry name" value="AcylCoA_DH/oxidase_NM_dom_sf"/>
</dbReference>
<dbReference type="PIRSF" id="PIRSF016578">
    <property type="entry name" value="HsaA"/>
    <property type="match status" value="1"/>
</dbReference>
<evidence type="ECO:0000259" key="7">
    <source>
        <dbReference type="Pfam" id="PF02770"/>
    </source>
</evidence>
<sequence length="357" mass="37905">MLEELDRFAALADETGRTQQGSLDALKASGLLGSLVPEEYGGLGYDSLFAGRLIASIAEADPSIAIIVFQHFSVVSRILEWGSLKQRSDYLPKLANGQWLAASAWSETGAGANKQNISTMADRTANGNWIIKGVKSFTTGAGLADLYLVLVQTGTGDSGSLYGNSGQSFFLIETTQGITADADTNLSGMRGSSTGFINLHQCEVASEQLIGPLGGAPTVINGIRECGLTLGSVSLGISEAAYRLALEQVLARGQQGNPLLQAALSELHMQLEAVRALVEKVAAKEGGDRLSQIAYQSKIFASEFSERIVREAQQIVGGSGYVRGKKIERLLRDARAVSLMGPVNRLAREIIGRELIS</sequence>
<dbReference type="PANTHER" id="PTHR43884">
    <property type="entry name" value="ACYL-COA DEHYDROGENASE"/>
    <property type="match status" value="1"/>
</dbReference>
<dbReference type="Proteomes" id="UP000261905">
    <property type="component" value="Unassembled WGS sequence"/>
</dbReference>
<keyword evidence="4 5" id="KW-0274">FAD</keyword>
<evidence type="ECO:0000256" key="3">
    <source>
        <dbReference type="ARBA" id="ARBA00022630"/>
    </source>
</evidence>
<feature type="domain" description="Acyl-CoA dehydrogenase/oxidase N-terminal" evidence="8">
    <location>
        <begin position="3"/>
        <end position="98"/>
    </location>
</feature>
<comment type="cofactor">
    <cofactor evidence="1 5">
        <name>FAD</name>
        <dbReference type="ChEBI" id="CHEBI:57692"/>
    </cofactor>
</comment>
<dbReference type="InterPro" id="IPR006091">
    <property type="entry name" value="Acyl-CoA_Oxase/DH_mid-dom"/>
</dbReference>
<keyword evidence="10" id="KW-1185">Reference proteome</keyword>
<evidence type="ECO:0000313" key="9">
    <source>
        <dbReference type="EMBL" id="REK75257.1"/>
    </source>
</evidence>
<gene>
    <name evidence="9" type="ORF">DX130_15680</name>
</gene>
<comment type="caution">
    <text evidence="9">The sequence shown here is derived from an EMBL/GenBank/DDBJ whole genome shotgun (WGS) entry which is preliminary data.</text>
</comment>
<dbReference type="SUPFAM" id="SSF47203">
    <property type="entry name" value="Acyl-CoA dehydrogenase C-terminal domain-like"/>
    <property type="match status" value="1"/>
</dbReference>
<dbReference type="InterPro" id="IPR037069">
    <property type="entry name" value="AcylCoA_DH/ox_N_sf"/>
</dbReference>
<dbReference type="Gene3D" id="1.10.540.10">
    <property type="entry name" value="Acyl-CoA dehydrogenase/oxidase, N-terminal domain"/>
    <property type="match status" value="1"/>
</dbReference>
<feature type="domain" description="Acyl-CoA dehydrogenase/oxidase C-terminal" evidence="6">
    <location>
        <begin position="228"/>
        <end position="355"/>
    </location>
</feature>
<dbReference type="Gene3D" id="1.20.140.10">
    <property type="entry name" value="Butyryl-CoA Dehydrogenase, subunit A, domain 3"/>
    <property type="match status" value="1"/>
</dbReference>
<evidence type="ECO:0000256" key="1">
    <source>
        <dbReference type="ARBA" id="ARBA00001974"/>
    </source>
</evidence>